<feature type="transmembrane region" description="Helical" evidence="1">
    <location>
        <begin position="71"/>
        <end position="88"/>
    </location>
</feature>
<dbReference type="EMBL" id="CABVQN010000004">
    <property type="protein sequence ID" value="VWC79401.1"/>
    <property type="molecule type" value="Genomic_DNA"/>
</dbReference>
<proteinExistence type="predicted"/>
<dbReference type="RefSeq" id="WP_175011244.1">
    <property type="nucleotide sequence ID" value="NZ_CABVQN010000004.1"/>
</dbReference>
<protein>
    <submittedName>
        <fullName evidence="2">Uncharacterized protein</fullName>
    </submittedName>
</protein>
<reference evidence="2 3" key="1">
    <citation type="submission" date="2019-09" db="EMBL/GenBank/DDBJ databases">
        <authorList>
            <person name="Depoorter E."/>
        </authorList>
    </citation>
    <scope>NUCLEOTIDE SEQUENCE [LARGE SCALE GENOMIC DNA]</scope>
    <source>
        <strain evidence="2">R-39750</strain>
    </source>
</reference>
<feature type="transmembrane region" description="Helical" evidence="1">
    <location>
        <begin position="94"/>
        <end position="117"/>
    </location>
</feature>
<keyword evidence="1" id="KW-0812">Transmembrane</keyword>
<sequence length="136" mass="14265">MKPKVLTPISFIVCLVAIIASAKIPHGGLAAAMAVAAAAAAGFSFLWYLCTLIGQLAAPVAHEDKHGHKRIACICFSVTMSTLCTAFHEPIGYLFIVIIWAAALSGLLAISGVTLFVESLLSRDTAARNPDQTAKI</sequence>
<dbReference type="Proteomes" id="UP000494110">
    <property type="component" value="Unassembled WGS sequence"/>
</dbReference>
<name>A0A6P2UQJ5_BURL3</name>
<organism evidence="2 3">
    <name type="scientific">Burkholderia lata (strain ATCC 17760 / DSM 23089 / LMG 22485 / NCIMB 9086 / R18194 / 383)</name>
    <dbReference type="NCBI Taxonomy" id="482957"/>
    <lineage>
        <taxon>Bacteria</taxon>
        <taxon>Pseudomonadati</taxon>
        <taxon>Pseudomonadota</taxon>
        <taxon>Betaproteobacteria</taxon>
        <taxon>Burkholderiales</taxon>
        <taxon>Burkholderiaceae</taxon>
        <taxon>Burkholderia</taxon>
        <taxon>Burkholderia cepacia complex</taxon>
    </lineage>
</organism>
<accession>A0A6P2UQJ5</accession>
<feature type="transmembrane region" description="Helical" evidence="1">
    <location>
        <begin position="31"/>
        <end position="50"/>
    </location>
</feature>
<evidence type="ECO:0000256" key="1">
    <source>
        <dbReference type="SAM" id="Phobius"/>
    </source>
</evidence>
<dbReference type="AlphaFoldDB" id="A0A6P2UQJ5"/>
<keyword evidence="1" id="KW-0472">Membrane</keyword>
<evidence type="ECO:0000313" key="3">
    <source>
        <dbReference type="Proteomes" id="UP000494110"/>
    </source>
</evidence>
<gene>
    <name evidence="2" type="ORF">BLA39750_01084</name>
</gene>
<evidence type="ECO:0000313" key="2">
    <source>
        <dbReference type="EMBL" id="VWC79401.1"/>
    </source>
</evidence>
<keyword evidence="1" id="KW-1133">Transmembrane helix</keyword>